<evidence type="ECO:0000313" key="17">
    <source>
        <dbReference type="EMBL" id="QQT02251.1"/>
    </source>
</evidence>
<feature type="transmembrane region" description="Helical" evidence="14">
    <location>
        <begin position="164"/>
        <end position="186"/>
    </location>
</feature>
<keyword evidence="12" id="KW-0902">Two-component regulatory system</keyword>
<keyword evidence="13 14" id="KW-0472">Membrane</keyword>
<gene>
    <name evidence="17" type="ORF">I6J18_10610</name>
</gene>
<feature type="domain" description="HAMP" evidence="16">
    <location>
        <begin position="186"/>
        <end position="238"/>
    </location>
</feature>
<dbReference type="EC" id="2.7.13.3" evidence="3"/>
<evidence type="ECO:0000256" key="9">
    <source>
        <dbReference type="ARBA" id="ARBA00022777"/>
    </source>
</evidence>
<dbReference type="RefSeq" id="WP_040372636.1">
    <property type="nucleotide sequence ID" value="NZ_CP068053.1"/>
</dbReference>
<dbReference type="Gene3D" id="3.30.565.10">
    <property type="entry name" value="Histidine kinase-like ATPase, C-terminal domain"/>
    <property type="match status" value="1"/>
</dbReference>
<keyword evidence="8" id="KW-0547">Nucleotide-binding</keyword>
<keyword evidence="7 14" id="KW-0812">Transmembrane</keyword>
<comment type="catalytic activity">
    <reaction evidence="1">
        <text>ATP + protein L-histidine = ADP + protein N-phospho-L-histidine.</text>
        <dbReference type="EC" id="2.7.13.3"/>
    </reaction>
</comment>
<evidence type="ECO:0000256" key="1">
    <source>
        <dbReference type="ARBA" id="ARBA00000085"/>
    </source>
</evidence>
<dbReference type="PROSITE" id="PS50109">
    <property type="entry name" value="HIS_KIN"/>
    <property type="match status" value="1"/>
</dbReference>
<dbReference type="Pfam" id="PF00512">
    <property type="entry name" value="HisKA"/>
    <property type="match status" value="1"/>
</dbReference>
<keyword evidence="11 14" id="KW-1133">Transmembrane helix</keyword>
<evidence type="ECO:0000313" key="18">
    <source>
        <dbReference type="Proteomes" id="UP000595254"/>
    </source>
</evidence>
<dbReference type="InterPro" id="IPR036890">
    <property type="entry name" value="HATPase_C_sf"/>
</dbReference>
<evidence type="ECO:0000256" key="6">
    <source>
        <dbReference type="ARBA" id="ARBA00022679"/>
    </source>
</evidence>
<dbReference type="PANTHER" id="PTHR45528">
    <property type="entry name" value="SENSOR HISTIDINE KINASE CPXA"/>
    <property type="match status" value="1"/>
</dbReference>
<dbReference type="Pfam" id="PF02518">
    <property type="entry name" value="HATPase_c"/>
    <property type="match status" value="1"/>
</dbReference>
<dbReference type="SMART" id="SM00387">
    <property type="entry name" value="HATPase_c"/>
    <property type="match status" value="1"/>
</dbReference>
<dbReference type="InterPro" id="IPR005467">
    <property type="entry name" value="His_kinase_dom"/>
</dbReference>
<evidence type="ECO:0000256" key="14">
    <source>
        <dbReference type="SAM" id="Phobius"/>
    </source>
</evidence>
<evidence type="ECO:0000256" key="11">
    <source>
        <dbReference type="ARBA" id="ARBA00022989"/>
    </source>
</evidence>
<dbReference type="Gene3D" id="1.10.287.130">
    <property type="match status" value="1"/>
</dbReference>
<evidence type="ECO:0000256" key="10">
    <source>
        <dbReference type="ARBA" id="ARBA00022840"/>
    </source>
</evidence>
<proteinExistence type="predicted"/>
<dbReference type="SUPFAM" id="SSF55874">
    <property type="entry name" value="ATPase domain of HSP90 chaperone/DNA topoisomerase II/histidine kinase"/>
    <property type="match status" value="1"/>
</dbReference>
<comment type="subcellular location">
    <subcellularLocation>
        <location evidence="2">Cell membrane</location>
        <topology evidence="2">Multi-pass membrane protein</topology>
    </subcellularLocation>
</comment>
<dbReference type="Proteomes" id="UP000595254">
    <property type="component" value="Chromosome"/>
</dbReference>
<keyword evidence="5" id="KW-0597">Phosphoprotein</keyword>
<dbReference type="EMBL" id="CP068053">
    <property type="protein sequence ID" value="QQT02251.1"/>
    <property type="molecule type" value="Genomic_DNA"/>
</dbReference>
<evidence type="ECO:0000256" key="13">
    <source>
        <dbReference type="ARBA" id="ARBA00023136"/>
    </source>
</evidence>
<dbReference type="InterPro" id="IPR003661">
    <property type="entry name" value="HisK_dim/P_dom"/>
</dbReference>
<dbReference type="GO" id="GO:0005524">
    <property type="term" value="F:ATP binding"/>
    <property type="evidence" value="ECO:0007669"/>
    <property type="project" value="UniProtKB-KW"/>
</dbReference>
<dbReference type="AlphaFoldDB" id="A0A974NR10"/>
<dbReference type="SMART" id="SM00388">
    <property type="entry name" value="HisKA"/>
    <property type="match status" value="1"/>
</dbReference>
<dbReference type="SUPFAM" id="SSF47384">
    <property type="entry name" value="Homodimeric domain of signal transducing histidine kinase"/>
    <property type="match status" value="1"/>
</dbReference>
<dbReference type="PANTHER" id="PTHR45528:SF1">
    <property type="entry name" value="SENSOR HISTIDINE KINASE CPXA"/>
    <property type="match status" value="1"/>
</dbReference>
<dbReference type="InterPro" id="IPR050398">
    <property type="entry name" value="HssS/ArlS-like"/>
</dbReference>
<evidence type="ECO:0000256" key="5">
    <source>
        <dbReference type="ARBA" id="ARBA00022553"/>
    </source>
</evidence>
<keyword evidence="9 17" id="KW-0418">Kinase</keyword>
<reference evidence="17 18" key="1">
    <citation type="submission" date="2021-01" db="EMBL/GenBank/DDBJ databases">
        <title>FDA dAtabase for Regulatory Grade micrObial Sequences (FDA-ARGOS): Supporting development and validation of Infectious Disease Dx tests.</title>
        <authorList>
            <person name="Nelson B."/>
            <person name="Plummer A."/>
            <person name="Tallon L."/>
            <person name="Sadzewicz L."/>
            <person name="Zhao X."/>
            <person name="Boylan J."/>
            <person name="Ott S."/>
            <person name="Bowen H."/>
            <person name="Vavikolanu K."/>
            <person name="Mehta A."/>
            <person name="Aluvathingal J."/>
            <person name="Nadendla S."/>
            <person name="Myers T."/>
            <person name="Yan Y."/>
            <person name="Sichtig H."/>
        </authorList>
    </citation>
    <scope>NUCLEOTIDE SEQUENCE [LARGE SCALE GENOMIC DNA]</scope>
    <source>
        <strain evidence="17 18">FDAARGOS_1161</strain>
    </source>
</reference>
<dbReference type="PROSITE" id="PS50885">
    <property type="entry name" value="HAMP"/>
    <property type="match status" value="1"/>
</dbReference>
<feature type="domain" description="Histidine kinase" evidence="15">
    <location>
        <begin position="253"/>
        <end position="445"/>
    </location>
</feature>
<evidence type="ECO:0000256" key="3">
    <source>
        <dbReference type="ARBA" id="ARBA00012438"/>
    </source>
</evidence>
<dbReference type="InterPro" id="IPR036097">
    <property type="entry name" value="HisK_dim/P_sf"/>
</dbReference>
<dbReference type="InterPro" id="IPR003594">
    <property type="entry name" value="HATPase_dom"/>
</dbReference>
<evidence type="ECO:0000256" key="4">
    <source>
        <dbReference type="ARBA" id="ARBA00022475"/>
    </source>
</evidence>
<dbReference type="Gene3D" id="6.10.340.10">
    <property type="match status" value="1"/>
</dbReference>
<dbReference type="SMART" id="SM00304">
    <property type="entry name" value="HAMP"/>
    <property type="match status" value="1"/>
</dbReference>
<dbReference type="InterPro" id="IPR003660">
    <property type="entry name" value="HAMP_dom"/>
</dbReference>
<dbReference type="GO" id="GO:0005886">
    <property type="term" value="C:plasma membrane"/>
    <property type="evidence" value="ECO:0007669"/>
    <property type="project" value="UniProtKB-SubCell"/>
</dbReference>
<accession>A0A974NR10</accession>
<dbReference type="KEGG" id="ppsr:I6J18_10610"/>
<evidence type="ECO:0000259" key="16">
    <source>
        <dbReference type="PROSITE" id="PS50885"/>
    </source>
</evidence>
<evidence type="ECO:0000256" key="2">
    <source>
        <dbReference type="ARBA" id="ARBA00004651"/>
    </source>
</evidence>
<keyword evidence="6" id="KW-0808">Transferase</keyword>
<sequence length="445" mass="50635">MRWFQSLLTRYVLIIFLAIIILPFSFPLTSLLMLPLREGMTTSYQSGSTLEVIVKKTAKELDGAEIPDVNQQVKIIQESYKKADIFWVDGEGRTRQNAHQKDIPEIWSAGYTVAFMKKSRGSDADPYTLVTMLGKDNKQGFIVTQVPRTLMKTNDELVYQKYNLLWIIGIFIILCAFIFISFIFFYRIRKRLLRVQNAMTTPTKKGIPLPLIIGKRDEIGQLENSFNDMIGKLEASRDREKDEEELRKQLIANLSHDLRTPLTTIRGHAYRLKKEPLTIQGHSSLASIDAKVDYLGQLIENLMSYTLLSSGKYPFHPDRIDAARIVRSSSAAWYPVFEKEGFVIELDIINTPIFWTIDPQWFERVLDNLFQNVNRHAVSGKYIRVSFNHQGLSVIDHGKGMVGQSAAKGAGIGLSIVSMMLKTMNLDFAIKSDESGTMITIQPPD</sequence>
<name>A0A974NR10_PERPY</name>
<organism evidence="17 18">
    <name type="scientific">Peribacillus psychrosaccharolyticus</name>
    <name type="common">Bacillus psychrosaccharolyticus</name>
    <dbReference type="NCBI Taxonomy" id="1407"/>
    <lineage>
        <taxon>Bacteria</taxon>
        <taxon>Bacillati</taxon>
        <taxon>Bacillota</taxon>
        <taxon>Bacilli</taxon>
        <taxon>Bacillales</taxon>
        <taxon>Bacillaceae</taxon>
        <taxon>Peribacillus</taxon>
    </lineage>
</organism>
<evidence type="ECO:0000259" key="15">
    <source>
        <dbReference type="PROSITE" id="PS50109"/>
    </source>
</evidence>
<keyword evidence="10" id="KW-0067">ATP-binding</keyword>
<evidence type="ECO:0000256" key="12">
    <source>
        <dbReference type="ARBA" id="ARBA00023012"/>
    </source>
</evidence>
<dbReference type="CDD" id="cd06225">
    <property type="entry name" value="HAMP"/>
    <property type="match status" value="1"/>
</dbReference>
<dbReference type="CDD" id="cd00082">
    <property type="entry name" value="HisKA"/>
    <property type="match status" value="1"/>
</dbReference>
<evidence type="ECO:0000256" key="8">
    <source>
        <dbReference type="ARBA" id="ARBA00022741"/>
    </source>
</evidence>
<protein>
    <recommendedName>
        <fullName evidence="3">histidine kinase</fullName>
        <ecNumber evidence="3">2.7.13.3</ecNumber>
    </recommendedName>
</protein>
<dbReference type="GO" id="GO:0000155">
    <property type="term" value="F:phosphorelay sensor kinase activity"/>
    <property type="evidence" value="ECO:0007669"/>
    <property type="project" value="InterPro"/>
</dbReference>
<keyword evidence="18" id="KW-1185">Reference proteome</keyword>
<feature type="transmembrane region" description="Helical" evidence="14">
    <location>
        <begin position="12"/>
        <end position="34"/>
    </location>
</feature>
<keyword evidence="4" id="KW-1003">Cell membrane</keyword>
<evidence type="ECO:0000256" key="7">
    <source>
        <dbReference type="ARBA" id="ARBA00022692"/>
    </source>
</evidence>